<sequence>METVQAGKGGGGCGGERLCPPTASGLLPSVLPQRLKVISAQRTSQTLHTLPPLAERTLQLNVIFKQCSNVSDHFGDESRGEAFSTNRRWEETQLSGMEKRRERQLCRMQELKCEDPCAQRASDGALPHPVQTPMRGPASLRLGVLRSRCVTAASAEEH</sequence>
<comment type="caution">
    <text evidence="1">The sequence shown here is derived from an EMBL/GenBank/DDBJ whole genome shotgun (WGS) entry which is preliminary data.</text>
</comment>
<evidence type="ECO:0000313" key="2">
    <source>
        <dbReference type="Proteomes" id="UP000824540"/>
    </source>
</evidence>
<proteinExistence type="predicted"/>
<dbReference type="AlphaFoldDB" id="A0A8T2NLZ8"/>
<keyword evidence="2" id="KW-1185">Reference proteome</keyword>
<organism evidence="1 2">
    <name type="scientific">Albula glossodonta</name>
    <name type="common">roundjaw bonefish</name>
    <dbReference type="NCBI Taxonomy" id="121402"/>
    <lineage>
        <taxon>Eukaryota</taxon>
        <taxon>Metazoa</taxon>
        <taxon>Chordata</taxon>
        <taxon>Craniata</taxon>
        <taxon>Vertebrata</taxon>
        <taxon>Euteleostomi</taxon>
        <taxon>Actinopterygii</taxon>
        <taxon>Neopterygii</taxon>
        <taxon>Teleostei</taxon>
        <taxon>Albuliformes</taxon>
        <taxon>Albulidae</taxon>
        <taxon>Albula</taxon>
    </lineage>
</organism>
<dbReference type="EMBL" id="JAFBMS010000063">
    <property type="protein sequence ID" value="KAG9338652.1"/>
    <property type="molecule type" value="Genomic_DNA"/>
</dbReference>
<dbReference type="Proteomes" id="UP000824540">
    <property type="component" value="Unassembled WGS sequence"/>
</dbReference>
<reference evidence="1" key="1">
    <citation type="thesis" date="2021" institute="BYU ScholarsArchive" country="Provo, UT, USA">
        <title>Applications of and Algorithms for Genome Assembly and Genomic Analyses with an Emphasis on Marine Teleosts.</title>
        <authorList>
            <person name="Pickett B.D."/>
        </authorList>
    </citation>
    <scope>NUCLEOTIDE SEQUENCE</scope>
    <source>
        <strain evidence="1">HI-2016</strain>
    </source>
</reference>
<gene>
    <name evidence="1" type="ORF">JZ751_025490</name>
</gene>
<evidence type="ECO:0000313" key="1">
    <source>
        <dbReference type="EMBL" id="KAG9338652.1"/>
    </source>
</evidence>
<protein>
    <submittedName>
        <fullName evidence="1">Uncharacterized protein</fullName>
    </submittedName>
</protein>
<name>A0A8T2NLZ8_9TELE</name>
<accession>A0A8T2NLZ8</accession>